<dbReference type="PANTHER" id="PTHR30616">
    <property type="entry name" value="UNCHARACTERIZED PROTEIN YFIH"/>
    <property type="match status" value="1"/>
</dbReference>
<dbReference type="eggNOG" id="COG1496">
    <property type="taxonomic scope" value="Bacteria"/>
</dbReference>
<dbReference type="InterPro" id="IPR003730">
    <property type="entry name" value="Cu_polyphenol_OxRdtase"/>
</dbReference>
<protein>
    <recommendedName>
        <fullName evidence="12">Purine nucleoside phosphorylase</fullName>
    </recommendedName>
</protein>
<comment type="catalytic activity">
    <reaction evidence="1">
        <text>inosine + phosphate = alpha-D-ribose 1-phosphate + hypoxanthine</text>
        <dbReference type="Rhea" id="RHEA:27646"/>
        <dbReference type="ChEBI" id="CHEBI:17368"/>
        <dbReference type="ChEBI" id="CHEBI:17596"/>
        <dbReference type="ChEBI" id="CHEBI:43474"/>
        <dbReference type="ChEBI" id="CHEBI:57720"/>
        <dbReference type="EC" id="2.4.2.1"/>
    </reaction>
    <physiologicalReaction direction="left-to-right" evidence="1">
        <dbReference type="Rhea" id="RHEA:27647"/>
    </physiologicalReaction>
</comment>
<dbReference type="CDD" id="cd16833">
    <property type="entry name" value="YfiH"/>
    <property type="match status" value="1"/>
</dbReference>
<keyword evidence="3" id="KW-0808">Transferase</keyword>
<proteinExistence type="inferred from homology"/>
<reference evidence="10 11" key="2">
    <citation type="journal article" date="2011" name="Stand. Genomic Sci.">
        <title>Complete genome sequence of Calditerrivibrio nitroreducens type strain (Yu37-1).</title>
        <authorList>
            <person name="Pitluck S."/>
            <person name="Sikorski J."/>
            <person name="Zeytun A."/>
            <person name="Lapidus A."/>
            <person name="Nolan M."/>
            <person name="Lucas S."/>
            <person name="Hammon N."/>
            <person name="Deshpande S."/>
            <person name="Cheng J.F."/>
            <person name="Tapia R."/>
            <person name="Han C."/>
            <person name="Goodwin L."/>
            <person name="Liolios K."/>
            <person name="Pagani I."/>
            <person name="Ivanova N."/>
            <person name="Mavromatis K."/>
            <person name="Pati A."/>
            <person name="Chen A."/>
            <person name="Palaniappan K."/>
            <person name="Hauser L."/>
            <person name="Chang Y.J."/>
            <person name="Jeffries C.D."/>
            <person name="Detter J.C."/>
            <person name="Brambilla E."/>
            <person name="Djao O.D."/>
            <person name="Rohde M."/>
            <person name="Spring S."/>
            <person name="Goker M."/>
            <person name="Woyke T."/>
            <person name="Bristow J."/>
            <person name="Eisen J.A."/>
            <person name="Markowitz V."/>
            <person name="Hugenholtz P."/>
            <person name="Kyrpides N.C."/>
            <person name="Klenk H.P."/>
            <person name="Land M."/>
        </authorList>
    </citation>
    <scope>NUCLEOTIDE SEQUENCE [LARGE SCALE GENOMIC DNA]</scope>
    <source>
        <strain evidence="11">DSM 19672 / NBRC 101217 / Yu37-1</strain>
    </source>
</reference>
<dbReference type="Gene3D" id="3.60.140.10">
    <property type="entry name" value="CNF1/YfiH-like putative cysteine hydrolases"/>
    <property type="match status" value="1"/>
</dbReference>
<dbReference type="KEGG" id="cni:Calni_1099"/>
<dbReference type="GO" id="GO:0005507">
    <property type="term" value="F:copper ion binding"/>
    <property type="evidence" value="ECO:0007669"/>
    <property type="project" value="TreeGrafter"/>
</dbReference>
<dbReference type="GO" id="GO:0017061">
    <property type="term" value="F:S-methyl-5-thioadenosine phosphorylase activity"/>
    <property type="evidence" value="ECO:0007669"/>
    <property type="project" value="UniProtKB-EC"/>
</dbReference>
<dbReference type="RefSeq" id="WP_013451222.1">
    <property type="nucleotide sequence ID" value="NC_014758.1"/>
</dbReference>
<evidence type="ECO:0000313" key="10">
    <source>
        <dbReference type="EMBL" id="ADR19010.1"/>
    </source>
</evidence>
<keyword evidence="6" id="KW-0862">Zinc</keyword>
<dbReference type="HOGENOM" id="CLU_065784_3_0_0"/>
<dbReference type="Pfam" id="PF02578">
    <property type="entry name" value="Cu-oxidase_4"/>
    <property type="match status" value="1"/>
</dbReference>
<keyword evidence="5" id="KW-0378">Hydrolase</keyword>
<sequence length="242" mass="27629" precursor="true">MLAAYKKLMIIKPDMVAPGIFQAFTTRFSGYSTGNYNSFNLGYYTSDENVDKNYERLKSIFGFRNIKILKQIHSAKIIVLDNYDFAIEEGDGIFTSLNGVITGIQTADCWTVQLIGESYVANLHCGWRGIFLGIIENANELFCKHGDKVRTAYVGPGICGKCYEVGEELVEKFSRISRSNFYLIKDGRYHLDLKEIIIEKLKNLDIINIEILNYCSFCKDYLYSYRRDNGDTGRMLSLLGKL</sequence>
<dbReference type="EMBL" id="CP002347">
    <property type="protein sequence ID" value="ADR19010.1"/>
    <property type="molecule type" value="Genomic_DNA"/>
</dbReference>
<gene>
    <name evidence="10" type="ordered locus">Calni_1099</name>
</gene>
<dbReference type="AlphaFoldDB" id="E4TI94"/>
<dbReference type="GO" id="GO:0016787">
    <property type="term" value="F:hydrolase activity"/>
    <property type="evidence" value="ECO:0007669"/>
    <property type="project" value="UniProtKB-KW"/>
</dbReference>
<dbReference type="OrthoDB" id="4279at2"/>
<evidence type="ECO:0000256" key="2">
    <source>
        <dbReference type="ARBA" id="ARBA00007353"/>
    </source>
</evidence>
<dbReference type="STRING" id="768670.Calni_1099"/>
<name>E4TI94_CALNY</name>
<accession>E4TI94</accession>
<evidence type="ECO:0008006" key="12">
    <source>
        <dbReference type="Google" id="ProtNLM"/>
    </source>
</evidence>
<reference key="1">
    <citation type="submission" date="2010-11" db="EMBL/GenBank/DDBJ databases">
        <title>The complete genome of chromosome of Calditerrivibrio nitroreducens DSM 19672.</title>
        <authorList>
            <consortium name="US DOE Joint Genome Institute (JGI-PGF)"/>
            <person name="Lucas S."/>
            <person name="Copeland A."/>
            <person name="Lapidus A."/>
            <person name="Bruce D."/>
            <person name="Goodwin L."/>
            <person name="Pitluck S."/>
            <person name="Kyrpides N."/>
            <person name="Mavromatis K."/>
            <person name="Ivanova N."/>
            <person name="Mikhailova N."/>
            <person name="Zeytun A."/>
            <person name="Brettin T."/>
            <person name="Detter J.C."/>
            <person name="Tapia R."/>
            <person name="Han C."/>
            <person name="Land M."/>
            <person name="Hauser L."/>
            <person name="Markowitz V."/>
            <person name="Cheng J.-F."/>
            <person name="Hugenholtz P."/>
            <person name="Woyke T."/>
            <person name="Wu D."/>
            <person name="Spring S."/>
            <person name="Schroeder M."/>
            <person name="Brambilla E."/>
            <person name="Klenk H.-P."/>
            <person name="Eisen J.A."/>
        </authorList>
    </citation>
    <scope>NUCLEOTIDE SEQUENCE [LARGE SCALE GENOMIC DNA]</scope>
    <source>
        <strain>DSM 19672</strain>
    </source>
</reference>
<dbReference type="Proteomes" id="UP000007039">
    <property type="component" value="Chromosome"/>
</dbReference>
<evidence type="ECO:0000256" key="9">
    <source>
        <dbReference type="ARBA" id="ARBA00049893"/>
    </source>
</evidence>
<keyword evidence="11" id="KW-1185">Reference proteome</keyword>
<comment type="similarity">
    <text evidence="2">Belongs to the purine nucleoside phosphorylase YfiH/LACC1 family.</text>
</comment>
<dbReference type="InterPro" id="IPR011324">
    <property type="entry name" value="Cytotoxic_necrot_fac-like_cat"/>
</dbReference>
<evidence type="ECO:0000256" key="6">
    <source>
        <dbReference type="ARBA" id="ARBA00022833"/>
    </source>
</evidence>
<dbReference type="InterPro" id="IPR038371">
    <property type="entry name" value="Cu_polyphenol_OxRdtase_sf"/>
</dbReference>
<keyword evidence="4" id="KW-0479">Metal-binding</keyword>
<evidence type="ECO:0000256" key="4">
    <source>
        <dbReference type="ARBA" id="ARBA00022723"/>
    </source>
</evidence>
<evidence type="ECO:0000256" key="5">
    <source>
        <dbReference type="ARBA" id="ARBA00022801"/>
    </source>
</evidence>
<evidence type="ECO:0000256" key="3">
    <source>
        <dbReference type="ARBA" id="ARBA00022679"/>
    </source>
</evidence>
<comment type="catalytic activity">
    <reaction evidence="8">
        <text>adenosine + phosphate = alpha-D-ribose 1-phosphate + adenine</text>
        <dbReference type="Rhea" id="RHEA:27642"/>
        <dbReference type="ChEBI" id="CHEBI:16335"/>
        <dbReference type="ChEBI" id="CHEBI:16708"/>
        <dbReference type="ChEBI" id="CHEBI:43474"/>
        <dbReference type="ChEBI" id="CHEBI:57720"/>
        <dbReference type="EC" id="2.4.2.1"/>
    </reaction>
    <physiologicalReaction direction="left-to-right" evidence="8">
        <dbReference type="Rhea" id="RHEA:27643"/>
    </physiologicalReaction>
</comment>
<evidence type="ECO:0000256" key="1">
    <source>
        <dbReference type="ARBA" id="ARBA00000553"/>
    </source>
</evidence>
<comment type="catalytic activity">
    <reaction evidence="9">
        <text>S-methyl-5'-thioadenosine + phosphate = 5-(methylsulfanyl)-alpha-D-ribose 1-phosphate + adenine</text>
        <dbReference type="Rhea" id="RHEA:11852"/>
        <dbReference type="ChEBI" id="CHEBI:16708"/>
        <dbReference type="ChEBI" id="CHEBI:17509"/>
        <dbReference type="ChEBI" id="CHEBI:43474"/>
        <dbReference type="ChEBI" id="CHEBI:58533"/>
        <dbReference type="EC" id="2.4.2.28"/>
    </reaction>
    <physiologicalReaction direction="left-to-right" evidence="9">
        <dbReference type="Rhea" id="RHEA:11853"/>
    </physiologicalReaction>
</comment>
<dbReference type="PANTHER" id="PTHR30616:SF2">
    <property type="entry name" value="PURINE NUCLEOSIDE PHOSPHORYLASE LACC1"/>
    <property type="match status" value="1"/>
</dbReference>
<evidence type="ECO:0000313" key="11">
    <source>
        <dbReference type="Proteomes" id="UP000007039"/>
    </source>
</evidence>
<organism evidence="10 11">
    <name type="scientific">Calditerrivibrio nitroreducens (strain DSM 19672 / NBRC 101217 / Yu37-1)</name>
    <dbReference type="NCBI Taxonomy" id="768670"/>
    <lineage>
        <taxon>Bacteria</taxon>
        <taxon>Pseudomonadati</taxon>
        <taxon>Deferribacterota</taxon>
        <taxon>Deferribacteres</taxon>
        <taxon>Deferribacterales</taxon>
        <taxon>Calditerrivibrionaceae</taxon>
    </lineage>
</organism>
<dbReference type="SUPFAM" id="SSF64438">
    <property type="entry name" value="CNF1/YfiH-like putative cysteine hydrolases"/>
    <property type="match status" value="1"/>
</dbReference>
<evidence type="ECO:0000256" key="8">
    <source>
        <dbReference type="ARBA" id="ARBA00048968"/>
    </source>
</evidence>
<evidence type="ECO:0000256" key="7">
    <source>
        <dbReference type="ARBA" id="ARBA00047989"/>
    </source>
</evidence>
<comment type="catalytic activity">
    <reaction evidence="7">
        <text>adenosine + H2O + H(+) = inosine + NH4(+)</text>
        <dbReference type="Rhea" id="RHEA:24408"/>
        <dbReference type="ChEBI" id="CHEBI:15377"/>
        <dbReference type="ChEBI" id="CHEBI:15378"/>
        <dbReference type="ChEBI" id="CHEBI:16335"/>
        <dbReference type="ChEBI" id="CHEBI:17596"/>
        <dbReference type="ChEBI" id="CHEBI:28938"/>
        <dbReference type="EC" id="3.5.4.4"/>
    </reaction>
    <physiologicalReaction direction="left-to-right" evidence="7">
        <dbReference type="Rhea" id="RHEA:24409"/>
    </physiologicalReaction>
</comment>